<organism evidence="1 2">
    <name type="scientific">Phyllobacterium leguminum</name>
    <dbReference type="NCBI Taxonomy" id="314237"/>
    <lineage>
        <taxon>Bacteria</taxon>
        <taxon>Pseudomonadati</taxon>
        <taxon>Pseudomonadota</taxon>
        <taxon>Alphaproteobacteria</taxon>
        <taxon>Hyphomicrobiales</taxon>
        <taxon>Phyllobacteriaceae</taxon>
        <taxon>Phyllobacterium</taxon>
    </lineage>
</organism>
<gene>
    <name evidence="1" type="ORF">C7477_12833</name>
</gene>
<dbReference type="EMBL" id="QJTF01000028">
    <property type="protein sequence ID" value="PYE86331.1"/>
    <property type="molecule type" value="Genomic_DNA"/>
</dbReference>
<evidence type="ECO:0008006" key="3">
    <source>
        <dbReference type="Google" id="ProtNLM"/>
    </source>
</evidence>
<evidence type="ECO:0000313" key="2">
    <source>
        <dbReference type="Proteomes" id="UP000247454"/>
    </source>
</evidence>
<reference evidence="1 2" key="1">
    <citation type="submission" date="2018-06" db="EMBL/GenBank/DDBJ databases">
        <title>Genomic Encyclopedia of Type Strains, Phase III (KMG-III): the genomes of soil and plant-associated and newly described type strains.</title>
        <authorList>
            <person name="Whitman W."/>
        </authorList>
    </citation>
    <scope>NUCLEOTIDE SEQUENCE [LARGE SCALE GENOMIC DNA]</scope>
    <source>
        <strain evidence="1 2">ORS 1419</strain>
    </source>
</reference>
<dbReference type="Pfam" id="PF07310">
    <property type="entry name" value="PAS_5"/>
    <property type="match status" value="1"/>
</dbReference>
<accession>A0A318SWJ5</accession>
<dbReference type="Proteomes" id="UP000247454">
    <property type="component" value="Unassembled WGS sequence"/>
</dbReference>
<dbReference type="PIRSF" id="PIRSF031878">
    <property type="entry name" value="UCP031878"/>
    <property type="match status" value="1"/>
</dbReference>
<dbReference type="RefSeq" id="WP_110754348.1">
    <property type="nucleotide sequence ID" value="NZ_QJTF01000028.1"/>
</dbReference>
<protein>
    <recommendedName>
        <fullName evidence="3">PAS domain-containing protein</fullName>
    </recommendedName>
</protein>
<proteinExistence type="predicted"/>
<name>A0A318SWJ5_9HYPH</name>
<dbReference type="AlphaFoldDB" id="A0A318SWJ5"/>
<evidence type="ECO:0000313" key="1">
    <source>
        <dbReference type="EMBL" id="PYE86331.1"/>
    </source>
</evidence>
<comment type="caution">
    <text evidence="1">The sequence shown here is derived from an EMBL/GenBank/DDBJ whole genome shotgun (WGS) entry which is preliminary data.</text>
</comment>
<keyword evidence="2" id="KW-1185">Reference proteome</keyword>
<sequence>MKHDGTAALLAYWNRIRGKRPAPERSEIEPGAIARQLPDIFILEQPETEPARFRLAGTRLCANHGGELKNSSFLSLWAEEDRDGVEHILQMVAGSKRAAVIDIEAKSLSGRSASFEMLLLPLANGKLIGSMIALEHAYWLGADRIIENSVRAIRMIDPRRAELQVTLKAAACAGASAYFPAPPRFASPAPSRQIRHLTVLKGGKG</sequence>
<dbReference type="OrthoDB" id="8480244at2"/>
<dbReference type="InterPro" id="IPR009922">
    <property type="entry name" value="DUF1457"/>
</dbReference>